<name>A0ABY9P3S4_9GAMM</name>
<evidence type="ECO:0000313" key="2">
    <source>
        <dbReference type="EMBL" id="WMT01673.1"/>
    </source>
</evidence>
<protein>
    <submittedName>
        <fullName evidence="2">Uncharacterized protein</fullName>
    </submittedName>
</protein>
<organism evidence="2 3">
    <name type="scientific">Lysobacter yananisis</name>
    <dbReference type="NCBI Taxonomy" id="1003114"/>
    <lineage>
        <taxon>Bacteria</taxon>
        <taxon>Pseudomonadati</taxon>
        <taxon>Pseudomonadota</taxon>
        <taxon>Gammaproteobacteria</taxon>
        <taxon>Lysobacterales</taxon>
        <taxon>Lysobacteraceae</taxon>
        <taxon>Lysobacter</taxon>
    </lineage>
</organism>
<feature type="region of interest" description="Disordered" evidence="1">
    <location>
        <begin position="1"/>
        <end position="28"/>
    </location>
</feature>
<accession>A0ABY9P3S4</accession>
<proteinExistence type="predicted"/>
<gene>
    <name evidence="2" type="ORF">RDV84_17020</name>
</gene>
<evidence type="ECO:0000313" key="3">
    <source>
        <dbReference type="Proteomes" id="UP001229313"/>
    </source>
</evidence>
<reference evidence="2 3" key="1">
    <citation type="submission" date="2023-08" db="EMBL/GenBank/DDBJ databases">
        <title>The whole genome sequence of Lysobacter yananisis.</title>
        <authorList>
            <person name="Sun H."/>
        </authorList>
    </citation>
    <scope>NUCLEOTIDE SEQUENCE [LARGE SCALE GENOMIC DNA]</scope>
    <source>
        <strain evidence="2 3">SNNU513</strain>
    </source>
</reference>
<dbReference type="Proteomes" id="UP001229313">
    <property type="component" value="Chromosome"/>
</dbReference>
<sequence>MLDLLMWSADSDDASSCARHARPETAGDPLRAACGASVAPRIDDSKAAPARDADSVACGERCVAAAMRLFCGRAFRPDAFRSGRGYLEQKRRA</sequence>
<dbReference type="EMBL" id="CP133568">
    <property type="protein sequence ID" value="WMT01673.1"/>
    <property type="molecule type" value="Genomic_DNA"/>
</dbReference>
<keyword evidence="3" id="KW-1185">Reference proteome</keyword>
<evidence type="ECO:0000256" key="1">
    <source>
        <dbReference type="SAM" id="MobiDB-lite"/>
    </source>
</evidence>